<dbReference type="PANTHER" id="PTHR34148">
    <property type="entry name" value="ADENOSYLCOBINAMIDE-GDP RIBAZOLETRANSFERASE"/>
    <property type="match status" value="1"/>
</dbReference>
<evidence type="ECO:0000256" key="7">
    <source>
        <dbReference type="ARBA" id="ARBA00022475"/>
    </source>
</evidence>
<dbReference type="EMBL" id="CP003837">
    <property type="protein sequence ID" value="AGH43199.1"/>
    <property type="molecule type" value="Genomic_DNA"/>
</dbReference>
<accession>M4RM10</accession>
<dbReference type="GO" id="GO:0005886">
    <property type="term" value="C:plasma membrane"/>
    <property type="evidence" value="ECO:0007669"/>
    <property type="project" value="UniProtKB-SubCell"/>
</dbReference>
<dbReference type="NCBIfam" id="NF001277">
    <property type="entry name" value="PRK00235.1-3"/>
    <property type="match status" value="1"/>
</dbReference>
<comment type="catalytic activity">
    <reaction evidence="17 19">
        <text>alpha-ribazole + adenosylcob(III)inamide-GDP = adenosylcob(III)alamin + GMP + H(+)</text>
        <dbReference type="Rhea" id="RHEA:16049"/>
        <dbReference type="ChEBI" id="CHEBI:10329"/>
        <dbReference type="ChEBI" id="CHEBI:15378"/>
        <dbReference type="ChEBI" id="CHEBI:18408"/>
        <dbReference type="ChEBI" id="CHEBI:58115"/>
        <dbReference type="ChEBI" id="CHEBI:60487"/>
        <dbReference type="EC" id="2.7.8.26"/>
    </reaction>
</comment>
<keyword evidence="8 19" id="KW-0169">Cobalamin biosynthesis</keyword>
<feature type="transmembrane region" description="Helical" evidence="19">
    <location>
        <begin position="202"/>
        <end position="229"/>
    </location>
</feature>
<evidence type="ECO:0000256" key="1">
    <source>
        <dbReference type="ARBA" id="ARBA00001946"/>
    </source>
</evidence>
<dbReference type="InterPro" id="IPR003805">
    <property type="entry name" value="CobS"/>
</dbReference>
<evidence type="ECO:0000256" key="15">
    <source>
        <dbReference type="ARBA" id="ARBA00032605"/>
    </source>
</evidence>
<keyword evidence="12 19" id="KW-1133">Transmembrane helix</keyword>
<evidence type="ECO:0000313" key="21">
    <source>
        <dbReference type="Proteomes" id="UP000011864"/>
    </source>
</evidence>
<evidence type="ECO:0000256" key="11">
    <source>
        <dbReference type="ARBA" id="ARBA00022842"/>
    </source>
</evidence>
<evidence type="ECO:0000256" key="3">
    <source>
        <dbReference type="ARBA" id="ARBA00004663"/>
    </source>
</evidence>
<dbReference type="STRING" id="1129794.C427_1090"/>
<evidence type="ECO:0000256" key="2">
    <source>
        <dbReference type="ARBA" id="ARBA00004651"/>
    </source>
</evidence>
<dbReference type="GO" id="GO:0009236">
    <property type="term" value="P:cobalamin biosynthetic process"/>
    <property type="evidence" value="ECO:0007669"/>
    <property type="project" value="UniProtKB-UniRule"/>
</dbReference>
<evidence type="ECO:0000256" key="8">
    <source>
        <dbReference type="ARBA" id="ARBA00022573"/>
    </source>
</evidence>
<reference evidence="20 21" key="1">
    <citation type="journal article" date="2013" name="Genome Announc.">
        <title>Complete Genome Sequence of Glaciecola psychrophila Strain 170T.</title>
        <authorList>
            <person name="Yin J."/>
            <person name="Chen J."/>
            <person name="Liu G."/>
            <person name="Yu Y."/>
            <person name="Song L."/>
            <person name="Wang X."/>
            <person name="Qu X."/>
        </authorList>
    </citation>
    <scope>NUCLEOTIDE SEQUENCE [LARGE SCALE GENOMIC DNA]</scope>
    <source>
        <strain evidence="20 21">170</strain>
    </source>
</reference>
<feature type="transmembrane region" description="Helical" evidence="19">
    <location>
        <begin position="14"/>
        <end position="30"/>
    </location>
</feature>
<keyword evidence="13 19" id="KW-0472">Membrane</keyword>
<evidence type="ECO:0000313" key="20">
    <source>
        <dbReference type="EMBL" id="AGH43199.1"/>
    </source>
</evidence>
<dbReference type="PATRIC" id="fig|1129794.4.peg.1077"/>
<dbReference type="HOGENOM" id="CLU_057426_1_1_6"/>
<comment type="catalytic activity">
    <reaction evidence="18 19">
        <text>alpha-ribazole 5'-phosphate + adenosylcob(III)inamide-GDP = adenosylcob(III)alamin 5'-phosphate + GMP + H(+)</text>
        <dbReference type="Rhea" id="RHEA:23560"/>
        <dbReference type="ChEBI" id="CHEBI:15378"/>
        <dbReference type="ChEBI" id="CHEBI:57918"/>
        <dbReference type="ChEBI" id="CHEBI:58115"/>
        <dbReference type="ChEBI" id="CHEBI:60487"/>
        <dbReference type="ChEBI" id="CHEBI:60493"/>
        <dbReference type="EC" id="2.7.8.26"/>
    </reaction>
</comment>
<dbReference type="PANTHER" id="PTHR34148:SF1">
    <property type="entry name" value="ADENOSYLCOBINAMIDE-GDP RIBAZOLETRANSFERASE"/>
    <property type="match status" value="1"/>
</dbReference>
<keyword evidence="10 19" id="KW-0812">Transmembrane</keyword>
<gene>
    <name evidence="19" type="primary">cobS</name>
    <name evidence="20" type="ORF">C427_1090</name>
</gene>
<dbReference type="NCBIfam" id="TIGR00317">
    <property type="entry name" value="cobS"/>
    <property type="match status" value="1"/>
</dbReference>
<dbReference type="EC" id="2.7.8.26" evidence="5 19"/>
<dbReference type="UniPathway" id="UPA00148">
    <property type="reaction ID" value="UER00238"/>
</dbReference>
<evidence type="ECO:0000256" key="18">
    <source>
        <dbReference type="ARBA" id="ARBA00049504"/>
    </source>
</evidence>
<comment type="subcellular location">
    <subcellularLocation>
        <location evidence="2 19">Cell membrane</location>
        <topology evidence="2 19">Multi-pass membrane protein</topology>
    </subcellularLocation>
</comment>
<evidence type="ECO:0000256" key="16">
    <source>
        <dbReference type="ARBA" id="ARBA00032853"/>
    </source>
</evidence>
<dbReference type="GO" id="GO:0051073">
    <property type="term" value="F:adenosylcobinamide-GDP ribazoletransferase activity"/>
    <property type="evidence" value="ECO:0007669"/>
    <property type="project" value="UniProtKB-UniRule"/>
</dbReference>
<feature type="transmembrane region" description="Helical" evidence="19">
    <location>
        <begin position="76"/>
        <end position="94"/>
    </location>
</feature>
<evidence type="ECO:0000256" key="10">
    <source>
        <dbReference type="ARBA" id="ARBA00022692"/>
    </source>
</evidence>
<dbReference type="eggNOG" id="COG0368">
    <property type="taxonomic scope" value="Bacteria"/>
</dbReference>
<comment type="cofactor">
    <cofactor evidence="1 19">
        <name>Mg(2+)</name>
        <dbReference type="ChEBI" id="CHEBI:18420"/>
    </cofactor>
</comment>
<dbReference type="Proteomes" id="UP000011864">
    <property type="component" value="Chromosome"/>
</dbReference>
<feature type="transmembrane region" description="Helical" evidence="19">
    <location>
        <begin position="124"/>
        <end position="147"/>
    </location>
</feature>
<evidence type="ECO:0000256" key="9">
    <source>
        <dbReference type="ARBA" id="ARBA00022679"/>
    </source>
</evidence>
<keyword evidence="11 19" id="KW-0460">Magnesium</keyword>
<organism evidence="20 21">
    <name type="scientific">Paraglaciecola psychrophila 170</name>
    <dbReference type="NCBI Taxonomy" id="1129794"/>
    <lineage>
        <taxon>Bacteria</taxon>
        <taxon>Pseudomonadati</taxon>
        <taxon>Pseudomonadota</taxon>
        <taxon>Gammaproteobacteria</taxon>
        <taxon>Alteromonadales</taxon>
        <taxon>Alteromonadaceae</taxon>
        <taxon>Paraglaciecola</taxon>
    </lineage>
</organism>
<protein>
    <recommendedName>
        <fullName evidence="6 19">Adenosylcobinamide-GDP ribazoletransferase</fullName>
        <ecNumber evidence="5 19">2.7.8.26</ecNumber>
    </recommendedName>
    <alternativeName>
        <fullName evidence="16 19">Cobalamin synthase</fullName>
    </alternativeName>
    <alternativeName>
        <fullName evidence="15 19">Cobalamin-5'-phosphate synthase</fullName>
    </alternativeName>
</protein>
<dbReference type="AlphaFoldDB" id="M4RM10"/>
<evidence type="ECO:0000256" key="5">
    <source>
        <dbReference type="ARBA" id="ARBA00013200"/>
    </source>
</evidence>
<evidence type="ECO:0000256" key="4">
    <source>
        <dbReference type="ARBA" id="ARBA00010561"/>
    </source>
</evidence>
<keyword evidence="7 19" id="KW-1003">Cell membrane</keyword>
<evidence type="ECO:0000256" key="17">
    <source>
        <dbReference type="ARBA" id="ARBA00048623"/>
    </source>
</evidence>
<evidence type="ECO:0000256" key="12">
    <source>
        <dbReference type="ARBA" id="ARBA00022989"/>
    </source>
</evidence>
<evidence type="ECO:0000256" key="19">
    <source>
        <dbReference type="HAMAP-Rule" id="MF_00719"/>
    </source>
</evidence>
<dbReference type="KEGG" id="gps:C427_1090"/>
<comment type="similarity">
    <text evidence="4 19">Belongs to the CobS family.</text>
</comment>
<evidence type="ECO:0000256" key="13">
    <source>
        <dbReference type="ARBA" id="ARBA00023136"/>
    </source>
</evidence>
<sequence>MHKSLYESAIMKTWLNYQLNLFLLALSFFSRLPMAKNIQYSPSKMRRATRYFPLVGWLLAVILVAVYVVIQPLVGSSPALCLLIILSLLMTGALHEDGIADTFDSFFGGYTQQHKLTIMKDSRIGTYGTCALVMALLSKFMLLSTLANQGMLVISLLVAYPLSRAMAISLVQDMYYISNHVPGSDSKSETLAKPFSPKNLNFVVITGAAACILLPFLTTIYLLVGCLILRYWLRFWINKHISGYTGDCLGTAQQLQELLIYLIILSNI</sequence>
<dbReference type="HAMAP" id="MF_00719">
    <property type="entry name" value="CobS"/>
    <property type="match status" value="1"/>
</dbReference>
<keyword evidence="21" id="KW-1185">Reference proteome</keyword>
<proteinExistence type="inferred from homology"/>
<feature type="transmembrane region" description="Helical" evidence="19">
    <location>
        <begin position="51"/>
        <end position="70"/>
    </location>
</feature>
<name>M4RM10_9ALTE</name>
<evidence type="ECO:0000256" key="6">
    <source>
        <dbReference type="ARBA" id="ARBA00015850"/>
    </source>
</evidence>
<evidence type="ECO:0000256" key="14">
    <source>
        <dbReference type="ARBA" id="ARBA00025228"/>
    </source>
</evidence>
<dbReference type="Pfam" id="PF02654">
    <property type="entry name" value="CobS"/>
    <property type="match status" value="1"/>
</dbReference>
<comment type="pathway">
    <text evidence="3 19">Cofactor biosynthesis; adenosylcobalamin biosynthesis; adenosylcobalamin from cob(II)yrinate a,c-diamide: step 7/7.</text>
</comment>
<dbReference type="GO" id="GO:0008818">
    <property type="term" value="F:cobalamin 5'-phosphate synthase activity"/>
    <property type="evidence" value="ECO:0007669"/>
    <property type="project" value="UniProtKB-UniRule"/>
</dbReference>
<comment type="function">
    <text evidence="14 19">Joins adenosylcobinamide-GDP and alpha-ribazole to generate adenosylcobalamin (Ado-cobalamin). Also synthesizes adenosylcobalamin 5'-phosphate from adenosylcobinamide-GDP and alpha-ribazole 5'-phosphate.</text>
</comment>
<keyword evidence="9 19" id="KW-0808">Transferase</keyword>